<dbReference type="AlphaFoldDB" id="A0AAW2F8Q7"/>
<evidence type="ECO:0000256" key="1">
    <source>
        <dbReference type="SAM" id="MobiDB-lite"/>
    </source>
</evidence>
<name>A0AAW2F8Q7_9HYME</name>
<evidence type="ECO:0000313" key="4">
    <source>
        <dbReference type="Proteomes" id="UP001430953"/>
    </source>
</evidence>
<feature type="transmembrane region" description="Helical" evidence="2">
    <location>
        <begin position="172"/>
        <end position="189"/>
    </location>
</feature>
<protein>
    <submittedName>
        <fullName evidence="3">Uncharacterized protein</fullName>
    </submittedName>
</protein>
<reference evidence="3 4" key="1">
    <citation type="submission" date="2023-03" db="EMBL/GenBank/DDBJ databases">
        <title>High recombination rates correlate with genetic variation in Cardiocondyla obscurior ants.</title>
        <authorList>
            <person name="Errbii M."/>
        </authorList>
    </citation>
    <scope>NUCLEOTIDE SEQUENCE [LARGE SCALE GENOMIC DNA]</scope>
    <source>
        <strain evidence="3">Alpha-2009</strain>
        <tissue evidence="3">Whole body</tissue>
    </source>
</reference>
<comment type="caution">
    <text evidence="3">The sequence shown here is derived from an EMBL/GenBank/DDBJ whole genome shotgun (WGS) entry which is preliminary data.</text>
</comment>
<sequence>MPKRERNRVNHPCGKGEDELRRLCATGESFSVQSKPRAGESFHGRPAIKGPTLEEESFPESSRLLSAAVTFRRSTSTLPCRPAARIPFSLPSFFPADLNYISLRAFSNCDAPGHRSLICPTGKMGRCLNARSRTAGKQPRLRNRRSRQNVPFMKTLCRTVLGWIKNYISTEFTSDLFKFFFIILFIFYVKNNIGISSIKI</sequence>
<accession>A0AAW2F8Q7</accession>
<evidence type="ECO:0000256" key="2">
    <source>
        <dbReference type="SAM" id="Phobius"/>
    </source>
</evidence>
<keyword evidence="2" id="KW-1133">Transmembrane helix</keyword>
<dbReference type="Proteomes" id="UP001430953">
    <property type="component" value="Unassembled WGS sequence"/>
</dbReference>
<proteinExistence type="predicted"/>
<evidence type="ECO:0000313" key="3">
    <source>
        <dbReference type="EMBL" id="KAL0111843.1"/>
    </source>
</evidence>
<dbReference type="EMBL" id="JADYXP020000013">
    <property type="protein sequence ID" value="KAL0111843.1"/>
    <property type="molecule type" value="Genomic_DNA"/>
</dbReference>
<keyword evidence="2" id="KW-0472">Membrane</keyword>
<keyword evidence="4" id="KW-1185">Reference proteome</keyword>
<organism evidence="3 4">
    <name type="scientific">Cardiocondyla obscurior</name>
    <dbReference type="NCBI Taxonomy" id="286306"/>
    <lineage>
        <taxon>Eukaryota</taxon>
        <taxon>Metazoa</taxon>
        <taxon>Ecdysozoa</taxon>
        <taxon>Arthropoda</taxon>
        <taxon>Hexapoda</taxon>
        <taxon>Insecta</taxon>
        <taxon>Pterygota</taxon>
        <taxon>Neoptera</taxon>
        <taxon>Endopterygota</taxon>
        <taxon>Hymenoptera</taxon>
        <taxon>Apocrita</taxon>
        <taxon>Aculeata</taxon>
        <taxon>Formicoidea</taxon>
        <taxon>Formicidae</taxon>
        <taxon>Myrmicinae</taxon>
        <taxon>Cardiocondyla</taxon>
    </lineage>
</organism>
<keyword evidence="2" id="KW-0812">Transmembrane</keyword>
<feature type="region of interest" description="Disordered" evidence="1">
    <location>
        <begin position="35"/>
        <end position="56"/>
    </location>
</feature>
<gene>
    <name evidence="3" type="ORF">PUN28_013201</name>
</gene>